<dbReference type="AlphaFoldDB" id="A0A011VQ12"/>
<dbReference type="Pfam" id="PF09898">
    <property type="entry name" value="DUF2125"/>
    <property type="match status" value="1"/>
</dbReference>
<gene>
    <name evidence="2" type="ORF">BG36_00780</name>
    <name evidence="3" type="ORF">DES43_103158</name>
</gene>
<dbReference type="eggNOG" id="COG4093">
    <property type="taxonomic scope" value="Bacteria"/>
</dbReference>
<evidence type="ECO:0000313" key="5">
    <source>
        <dbReference type="Proteomes" id="UP000294958"/>
    </source>
</evidence>
<evidence type="ECO:0000313" key="4">
    <source>
        <dbReference type="Proteomes" id="UP000019849"/>
    </source>
</evidence>
<keyword evidence="1" id="KW-1133">Transmembrane helix</keyword>
<dbReference type="HOGENOM" id="CLU_833240_0_0_5"/>
<dbReference type="EMBL" id="SNZF01000003">
    <property type="protein sequence ID" value="TDR37229.1"/>
    <property type="molecule type" value="Genomic_DNA"/>
</dbReference>
<dbReference type="EMBL" id="JENY01000001">
    <property type="protein sequence ID" value="EXL10430.1"/>
    <property type="molecule type" value="Genomic_DNA"/>
</dbReference>
<dbReference type="Proteomes" id="UP000019849">
    <property type="component" value="Unassembled WGS sequence"/>
</dbReference>
<name>A0A011VQ12_9HYPH</name>
<sequence>MTSSEEAQPKRRRGLLWLLIFLAALFGLYSAGWFYLAERIRDGAKQTIADLSRQGIRSDCARLRVEGYPLKLAVLCNGLAYQDDARGMAATTGALEASTSIFSPLTTEVNLRGPLRTLAPGLAPLWLDWDQLDIRTGLPGSMPSRLTLTTRGLSGQTDPEDSEPVALFNVTDLALDLWPEGDDLLYRGSFAELDITADALDGRNVPSLDGAGEARLKNGVALLRSTPRSLRGHAFDIAHLQLSSGEAAISVSGSGSVGEEGLIDADLMIRVTSPEAVAEVLATAIPEQARQIRQGFGALAMMGKQPTLPLKIVRGNATLGFIPLGRIGPLD</sequence>
<proteinExistence type="predicted"/>
<dbReference type="InterPro" id="IPR018666">
    <property type="entry name" value="DUF2125"/>
</dbReference>
<evidence type="ECO:0000313" key="2">
    <source>
        <dbReference type="EMBL" id="EXL10430.1"/>
    </source>
</evidence>
<feature type="transmembrane region" description="Helical" evidence="1">
    <location>
        <begin position="15"/>
        <end position="36"/>
    </location>
</feature>
<reference evidence="3 5" key="2">
    <citation type="submission" date="2019-03" db="EMBL/GenBank/DDBJ databases">
        <title>Genomic Encyclopedia of Type Strains, Phase IV (KMG-IV): sequencing the most valuable type-strain genomes for metagenomic binning, comparative biology and taxonomic classification.</title>
        <authorList>
            <person name="Goeker M."/>
        </authorList>
    </citation>
    <scope>NUCLEOTIDE SEQUENCE [LARGE SCALE GENOMIC DNA]</scope>
    <source>
        <strain evidence="3 5">DSM 11603</strain>
    </source>
</reference>
<dbReference type="STRING" id="69279.BG36_00780"/>
<comment type="caution">
    <text evidence="2">The sequence shown here is derived from an EMBL/GenBank/DDBJ whole genome shotgun (WGS) entry which is preliminary data.</text>
</comment>
<keyword evidence="1" id="KW-0472">Membrane</keyword>
<dbReference type="PATRIC" id="fig|69279.3.peg.157"/>
<organism evidence="2 4">
    <name type="scientific">Aquamicrobium defluvii</name>
    <dbReference type="NCBI Taxonomy" id="69279"/>
    <lineage>
        <taxon>Bacteria</taxon>
        <taxon>Pseudomonadati</taxon>
        <taxon>Pseudomonadota</taxon>
        <taxon>Alphaproteobacteria</taxon>
        <taxon>Hyphomicrobiales</taxon>
        <taxon>Phyllobacteriaceae</taxon>
        <taxon>Aquamicrobium</taxon>
    </lineage>
</organism>
<dbReference type="OrthoDB" id="7169664at2"/>
<dbReference type="Proteomes" id="UP000294958">
    <property type="component" value="Unassembled WGS sequence"/>
</dbReference>
<dbReference type="RefSeq" id="WP_035022124.1">
    <property type="nucleotide sequence ID" value="NZ_KK073877.1"/>
</dbReference>
<protein>
    <recommendedName>
        <fullName evidence="6">DUF2125 domain-containing protein</fullName>
    </recommendedName>
</protein>
<keyword evidence="1" id="KW-0812">Transmembrane</keyword>
<reference evidence="2 4" key="1">
    <citation type="submission" date="2014-02" db="EMBL/GenBank/DDBJ databases">
        <title>Aquamicrobium defluvii Genome sequencing.</title>
        <authorList>
            <person name="Wang X."/>
        </authorList>
    </citation>
    <scope>NUCLEOTIDE SEQUENCE [LARGE SCALE GENOMIC DNA]</scope>
    <source>
        <strain evidence="2 4">W13Z1</strain>
    </source>
</reference>
<evidence type="ECO:0008006" key="6">
    <source>
        <dbReference type="Google" id="ProtNLM"/>
    </source>
</evidence>
<accession>A0A011VQ12</accession>
<evidence type="ECO:0000313" key="3">
    <source>
        <dbReference type="EMBL" id="TDR37229.1"/>
    </source>
</evidence>
<keyword evidence="5" id="KW-1185">Reference proteome</keyword>
<evidence type="ECO:0000256" key="1">
    <source>
        <dbReference type="SAM" id="Phobius"/>
    </source>
</evidence>